<feature type="region of interest" description="Disordered" evidence="4">
    <location>
        <begin position="464"/>
        <end position="537"/>
    </location>
</feature>
<dbReference type="PROSITE" id="PS50297">
    <property type="entry name" value="ANK_REP_REGION"/>
    <property type="match status" value="2"/>
</dbReference>
<protein>
    <submittedName>
        <fullName evidence="5">Uncharacterized protein</fullName>
    </submittedName>
</protein>
<dbReference type="InterPro" id="IPR036770">
    <property type="entry name" value="Ankyrin_rpt-contain_sf"/>
</dbReference>
<reference evidence="6" key="1">
    <citation type="journal article" date="2023" name="Commun. Biol.">
        <title>Genome analysis of Parmales, the sister group of diatoms, reveals the evolutionary specialization of diatoms from phago-mixotrophs to photoautotrophs.</title>
        <authorList>
            <person name="Ban H."/>
            <person name="Sato S."/>
            <person name="Yoshikawa S."/>
            <person name="Yamada K."/>
            <person name="Nakamura Y."/>
            <person name="Ichinomiya M."/>
            <person name="Sato N."/>
            <person name="Blanc-Mathieu R."/>
            <person name="Endo H."/>
            <person name="Kuwata A."/>
            <person name="Ogata H."/>
        </authorList>
    </citation>
    <scope>NUCLEOTIDE SEQUENCE [LARGE SCALE GENOMIC DNA]</scope>
    <source>
        <strain evidence="6">NIES 3700</strain>
    </source>
</reference>
<organism evidence="5 6">
    <name type="scientific">Triparma laevis f. longispina</name>
    <dbReference type="NCBI Taxonomy" id="1714387"/>
    <lineage>
        <taxon>Eukaryota</taxon>
        <taxon>Sar</taxon>
        <taxon>Stramenopiles</taxon>
        <taxon>Ochrophyta</taxon>
        <taxon>Bolidophyceae</taxon>
        <taxon>Parmales</taxon>
        <taxon>Triparmaceae</taxon>
        <taxon>Triparma</taxon>
    </lineage>
</organism>
<evidence type="ECO:0000313" key="6">
    <source>
        <dbReference type="Proteomes" id="UP001165122"/>
    </source>
</evidence>
<dbReference type="PANTHER" id="PTHR24201:SF15">
    <property type="entry name" value="ANKYRIN REPEAT DOMAIN-CONTAINING PROTEIN 66"/>
    <property type="match status" value="1"/>
</dbReference>
<evidence type="ECO:0000256" key="2">
    <source>
        <dbReference type="ARBA" id="ARBA00023043"/>
    </source>
</evidence>
<feature type="compositionally biased region" description="Basic residues" evidence="4">
    <location>
        <begin position="516"/>
        <end position="526"/>
    </location>
</feature>
<feature type="repeat" description="ANK" evidence="3">
    <location>
        <begin position="372"/>
        <end position="399"/>
    </location>
</feature>
<name>A0A9W7AIQ5_9STRA</name>
<proteinExistence type="predicted"/>
<feature type="region of interest" description="Disordered" evidence="4">
    <location>
        <begin position="1"/>
        <end position="25"/>
    </location>
</feature>
<dbReference type="EMBL" id="BRXW01000594">
    <property type="protein sequence ID" value="GMH68500.1"/>
    <property type="molecule type" value="Genomic_DNA"/>
</dbReference>
<evidence type="ECO:0000313" key="5">
    <source>
        <dbReference type="EMBL" id="GMH68500.1"/>
    </source>
</evidence>
<keyword evidence="6" id="KW-1185">Reference proteome</keyword>
<comment type="caution">
    <text evidence="5">The sequence shown here is derived from an EMBL/GenBank/DDBJ whole genome shotgun (WGS) entry which is preliminary data.</text>
</comment>
<dbReference type="OrthoDB" id="194358at2759"/>
<gene>
    <name evidence="5" type="ORF">TrLO_g2278</name>
</gene>
<dbReference type="Pfam" id="PF12796">
    <property type="entry name" value="Ank_2"/>
    <property type="match status" value="1"/>
</dbReference>
<sequence>MSVMGLPVVAPNQRKRPPQIPLQPWDQDEEEKAVALVTLAAREGKAAGIFCKVGSEITILTTSLIIPSESVACFATAEFFFSGSSTPHHTVQLNPQIIYERVNNGMVILGVPKLGKPKYEDKITPGLMVELNPLKLCTDLSLFPGRGDVVTLIAHPFGQAKVRQDLYVESVDLEEGILTFETAAGDGCHGAPIIFGGLCVAILEQPWIGPKANKARLMSEVLPEKYHEEYDPEKEVTTYDPNIMSKVDFENMMEERRMTAIALKGKLSKEEVEEAVRAVRQGNLESLIKMQYKVGMDAMRNWTDFNGRSLIHFCSFYSSAVSMAGLRRQGYSIHAKTTHGDTAVHIACYQGAIECLKLLHKWGASLVTANNSGDRPAHKAALRGRVDILAFLHNSGVDIYSPFNGQGLTPLDLAKESGTWETVKLLEAAQSQAEEKLNKAMDDGNTSEILAGLHVPGFYKVPENWPKHMRPGPGTAENRDLRTRESTRGKDSTEFDELPDTRLYLRAKTPQDSKRALGKVKIKKAKARGEEGSDWFH</sequence>
<feature type="repeat" description="ANK" evidence="3">
    <location>
        <begin position="339"/>
        <end position="371"/>
    </location>
</feature>
<dbReference type="PANTHER" id="PTHR24201">
    <property type="entry name" value="ANK_REP_REGION DOMAIN-CONTAINING PROTEIN"/>
    <property type="match status" value="1"/>
</dbReference>
<dbReference type="Gene3D" id="1.25.40.20">
    <property type="entry name" value="Ankyrin repeat-containing domain"/>
    <property type="match status" value="1"/>
</dbReference>
<evidence type="ECO:0000256" key="4">
    <source>
        <dbReference type="SAM" id="MobiDB-lite"/>
    </source>
</evidence>
<feature type="compositionally biased region" description="Basic and acidic residues" evidence="4">
    <location>
        <begin position="477"/>
        <end position="493"/>
    </location>
</feature>
<evidence type="ECO:0000256" key="3">
    <source>
        <dbReference type="PROSITE-ProRule" id="PRU00023"/>
    </source>
</evidence>
<evidence type="ECO:0000256" key="1">
    <source>
        <dbReference type="ARBA" id="ARBA00022737"/>
    </source>
</evidence>
<accession>A0A9W7AIQ5</accession>
<dbReference type="InterPro" id="IPR002110">
    <property type="entry name" value="Ankyrin_rpt"/>
</dbReference>
<dbReference type="Proteomes" id="UP001165122">
    <property type="component" value="Unassembled WGS sequence"/>
</dbReference>
<dbReference type="SMART" id="SM00248">
    <property type="entry name" value="ANK"/>
    <property type="match status" value="3"/>
</dbReference>
<keyword evidence="2 3" id="KW-0040">ANK repeat</keyword>
<feature type="compositionally biased region" description="Basic and acidic residues" evidence="4">
    <location>
        <begin position="527"/>
        <end position="537"/>
    </location>
</feature>
<dbReference type="AlphaFoldDB" id="A0A9W7AIQ5"/>
<keyword evidence="1" id="KW-0677">Repeat</keyword>
<dbReference type="InterPro" id="IPR050776">
    <property type="entry name" value="Ank_Repeat/CDKN_Inhibitor"/>
</dbReference>
<dbReference type="SUPFAM" id="SSF48403">
    <property type="entry name" value="Ankyrin repeat"/>
    <property type="match status" value="1"/>
</dbReference>
<dbReference type="PROSITE" id="PS50088">
    <property type="entry name" value="ANK_REPEAT"/>
    <property type="match status" value="2"/>
</dbReference>